<keyword evidence="4" id="KW-1015">Disulfide bond</keyword>
<dbReference type="PANTHER" id="PTHR45785">
    <property type="entry name" value="COMPLEMENT FACTOR H-RELATED"/>
    <property type="match status" value="1"/>
</dbReference>
<dbReference type="SMART" id="SM00032">
    <property type="entry name" value="CCP"/>
    <property type="match status" value="3"/>
</dbReference>
<protein>
    <recommendedName>
        <fullName evidence="6">Sushi domain-containing protein</fullName>
    </recommendedName>
</protein>
<name>A0A3B3DEC2_ORYME</name>
<evidence type="ECO:0000313" key="8">
    <source>
        <dbReference type="Proteomes" id="UP000261560"/>
    </source>
</evidence>
<dbReference type="SUPFAM" id="SSF57535">
    <property type="entry name" value="Complement control module/SCR domain"/>
    <property type="match status" value="3"/>
</dbReference>
<dbReference type="InterPro" id="IPR051503">
    <property type="entry name" value="ComplSys_Reg/VirEntry_Med"/>
</dbReference>
<feature type="domain" description="Sushi" evidence="6">
    <location>
        <begin position="42"/>
        <end position="101"/>
    </location>
</feature>
<comment type="caution">
    <text evidence="5">Lacks conserved residue(s) required for the propagation of feature annotation.</text>
</comment>
<dbReference type="PaxDb" id="30732-ENSOMEP00000027834"/>
<dbReference type="AlphaFoldDB" id="A0A3B3DEC2"/>
<feature type="domain" description="Sushi" evidence="6">
    <location>
        <begin position="165"/>
        <end position="227"/>
    </location>
</feature>
<reference evidence="7" key="1">
    <citation type="submission" date="2025-08" db="UniProtKB">
        <authorList>
            <consortium name="Ensembl"/>
        </authorList>
    </citation>
    <scope>IDENTIFICATION</scope>
</reference>
<dbReference type="InterPro" id="IPR000436">
    <property type="entry name" value="Sushi_SCR_CCP_dom"/>
</dbReference>
<dbReference type="PROSITE" id="PS50923">
    <property type="entry name" value="SUSHI"/>
    <property type="match status" value="3"/>
</dbReference>
<organism evidence="7 8">
    <name type="scientific">Oryzias melastigma</name>
    <name type="common">Marine medaka</name>
    <dbReference type="NCBI Taxonomy" id="30732"/>
    <lineage>
        <taxon>Eukaryota</taxon>
        <taxon>Metazoa</taxon>
        <taxon>Chordata</taxon>
        <taxon>Craniata</taxon>
        <taxon>Vertebrata</taxon>
        <taxon>Euteleostomi</taxon>
        <taxon>Actinopterygii</taxon>
        <taxon>Neopterygii</taxon>
        <taxon>Teleostei</taxon>
        <taxon>Neoteleostei</taxon>
        <taxon>Acanthomorphata</taxon>
        <taxon>Ovalentaria</taxon>
        <taxon>Atherinomorphae</taxon>
        <taxon>Beloniformes</taxon>
        <taxon>Adrianichthyidae</taxon>
        <taxon>Oryziinae</taxon>
        <taxon>Oryzias</taxon>
    </lineage>
</organism>
<keyword evidence="3" id="KW-0732">Signal</keyword>
<comment type="subcellular location">
    <subcellularLocation>
        <location evidence="1">Virion</location>
    </subcellularLocation>
</comment>
<evidence type="ECO:0000256" key="5">
    <source>
        <dbReference type="PROSITE-ProRule" id="PRU00302"/>
    </source>
</evidence>
<evidence type="ECO:0000256" key="4">
    <source>
        <dbReference type="ARBA" id="ARBA00023157"/>
    </source>
</evidence>
<dbReference type="GeneTree" id="ENSGT00940000177007"/>
<evidence type="ECO:0000256" key="3">
    <source>
        <dbReference type="ARBA" id="ARBA00022729"/>
    </source>
</evidence>
<proteinExistence type="predicted"/>
<keyword evidence="2 5" id="KW-0768">Sushi</keyword>
<dbReference type="Pfam" id="PF00084">
    <property type="entry name" value="Sushi"/>
    <property type="match status" value="2"/>
</dbReference>
<keyword evidence="8" id="KW-1185">Reference proteome</keyword>
<accession>A0A3B3DEC2</accession>
<evidence type="ECO:0000256" key="1">
    <source>
        <dbReference type="ARBA" id="ARBA00004328"/>
    </source>
</evidence>
<dbReference type="Gene3D" id="2.10.70.10">
    <property type="entry name" value="Complement Module, domain 1"/>
    <property type="match status" value="3"/>
</dbReference>
<dbReference type="PANTHER" id="PTHR45785:SF2">
    <property type="entry name" value="COMPLEMENT FACTOR H-RELATED"/>
    <property type="match status" value="1"/>
</dbReference>
<evidence type="ECO:0000313" key="7">
    <source>
        <dbReference type="Ensembl" id="ENSOMEP00000027834.1"/>
    </source>
</evidence>
<dbReference type="STRING" id="30732.ENSOMEP00000027834"/>
<reference evidence="7" key="2">
    <citation type="submission" date="2025-09" db="UniProtKB">
        <authorList>
            <consortium name="Ensembl"/>
        </authorList>
    </citation>
    <scope>IDENTIFICATION</scope>
</reference>
<dbReference type="Proteomes" id="UP000261560">
    <property type="component" value="Unplaced"/>
</dbReference>
<dbReference type="Ensembl" id="ENSOMET00000000952.1">
    <property type="protein sequence ID" value="ENSOMEP00000027834.1"/>
    <property type="gene ID" value="ENSOMEG00000010537.1"/>
</dbReference>
<sequence length="322" mass="36302">SMSLLFHIIYLCGEKLCLGLLEQFLLYFIVLCFAVSAQTAAGSCARPDLTGGFLVSDQQSYPHESNVAYACNDGLKSALDGWWGTSTCKDGKWFPDIFCIDERSCVPPEIPHVKYSTTTGWFKENYKLRVECDQGYQLKNPRPNYLPQCIKGSWDLTPVCEKRADACDQPPQIANATIIHEATQKVFASGFQLGYICKEGHSIEEGSSKGLITCESGEWTMAPPCSRVSKRSSRLTHTQLIFSTNSDLVNEQLLFVCTFSAPACVMKKGRYTYIELLEDEDFKEGEIKSFDCGYENYEVRARCYNSEIRLTQCKCETLVYFT</sequence>
<evidence type="ECO:0000259" key="6">
    <source>
        <dbReference type="PROSITE" id="PS50923"/>
    </source>
</evidence>
<dbReference type="InterPro" id="IPR035976">
    <property type="entry name" value="Sushi/SCR/CCP_sf"/>
</dbReference>
<dbReference type="OMA" id="SCDHSFA"/>
<dbReference type="CDD" id="cd00033">
    <property type="entry name" value="CCP"/>
    <property type="match status" value="1"/>
</dbReference>
<feature type="domain" description="Sushi" evidence="6">
    <location>
        <begin position="103"/>
        <end position="162"/>
    </location>
</feature>
<evidence type="ECO:0000256" key="2">
    <source>
        <dbReference type="ARBA" id="ARBA00022659"/>
    </source>
</evidence>